<feature type="chain" id="PRO_5046551380" evidence="2">
    <location>
        <begin position="25"/>
        <end position="164"/>
    </location>
</feature>
<dbReference type="PROSITE" id="PS51819">
    <property type="entry name" value="VOC"/>
    <property type="match status" value="1"/>
</dbReference>
<feature type="domain" description="VOC" evidence="3">
    <location>
        <begin position="36"/>
        <end position="158"/>
    </location>
</feature>
<dbReference type="PANTHER" id="PTHR47802">
    <property type="entry name" value="GLYOXALASE FAMILY PROTEIN, EXPRESSED"/>
    <property type="match status" value="1"/>
</dbReference>
<evidence type="ECO:0000313" key="5">
    <source>
        <dbReference type="Proteomes" id="UP001285263"/>
    </source>
</evidence>
<protein>
    <submittedName>
        <fullName evidence="4">VOC family protein</fullName>
    </submittedName>
</protein>
<proteinExistence type="predicted"/>
<dbReference type="SUPFAM" id="SSF54593">
    <property type="entry name" value="Glyoxalase/Bleomycin resistance protein/Dihydroxybiphenyl dioxygenase"/>
    <property type="match status" value="1"/>
</dbReference>
<evidence type="ECO:0000313" key="4">
    <source>
        <dbReference type="EMBL" id="MDY0747690.1"/>
    </source>
</evidence>
<dbReference type="Proteomes" id="UP001285263">
    <property type="component" value="Unassembled WGS sequence"/>
</dbReference>
<dbReference type="PROSITE" id="PS00934">
    <property type="entry name" value="GLYOXALASE_I_1"/>
    <property type="match status" value="1"/>
</dbReference>
<evidence type="ECO:0000256" key="1">
    <source>
        <dbReference type="ARBA" id="ARBA00022723"/>
    </source>
</evidence>
<dbReference type="InterPro" id="IPR029068">
    <property type="entry name" value="Glyas_Bleomycin-R_OHBP_Dase"/>
</dbReference>
<dbReference type="Gene3D" id="3.10.180.10">
    <property type="entry name" value="2,3-Dihydroxybiphenyl 1,2-Dioxygenase, domain 1"/>
    <property type="match status" value="1"/>
</dbReference>
<organism evidence="4 5">
    <name type="scientific">Roseateles agri</name>
    <dbReference type="NCBI Taxonomy" id="3098619"/>
    <lineage>
        <taxon>Bacteria</taxon>
        <taxon>Pseudomonadati</taxon>
        <taxon>Pseudomonadota</taxon>
        <taxon>Betaproteobacteria</taxon>
        <taxon>Burkholderiales</taxon>
        <taxon>Sphaerotilaceae</taxon>
        <taxon>Roseateles</taxon>
    </lineage>
</organism>
<keyword evidence="1" id="KW-0479">Metal-binding</keyword>
<dbReference type="RefSeq" id="WP_320425646.1">
    <property type="nucleotide sequence ID" value="NZ_JAXCLA010000008.1"/>
</dbReference>
<dbReference type="EMBL" id="JAXCLA010000008">
    <property type="protein sequence ID" value="MDY0747690.1"/>
    <property type="molecule type" value="Genomic_DNA"/>
</dbReference>
<gene>
    <name evidence="4" type="ORF">SNE35_24520</name>
</gene>
<dbReference type="Pfam" id="PF00903">
    <property type="entry name" value="Glyoxalase"/>
    <property type="match status" value="1"/>
</dbReference>
<dbReference type="PANTHER" id="PTHR47802:SF1">
    <property type="entry name" value="GLYOXALASE FAMILY PROTEIN, EXPRESSED"/>
    <property type="match status" value="1"/>
</dbReference>
<dbReference type="InterPro" id="IPR037523">
    <property type="entry name" value="VOC_core"/>
</dbReference>
<keyword evidence="2" id="KW-0732">Signal</keyword>
<evidence type="ECO:0000259" key="3">
    <source>
        <dbReference type="PROSITE" id="PS51819"/>
    </source>
</evidence>
<sequence length="164" mass="17635">MRNLFHSILVVAFILAGCSTGANAPTAHRASDVQSRMDHVAISVANARASAAFYRAAFGFKELRTPFGDAADVVWLDVGGGIALHVFGGRAATIANEQERHLAFAVADLASVTGFLTARGIAWQSFDGVQGALQTRPDGVHQMFFRDPDGYWVEVNDALKENTR</sequence>
<evidence type="ECO:0000256" key="2">
    <source>
        <dbReference type="SAM" id="SignalP"/>
    </source>
</evidence>
<name>A0ABU5DPX4_9BURK</name>
<accession>A0ABU5DPX4</accession>
<feature type="signal peptide" evidence="2">
    <location>
        <begin position="1"/>
        <end position="24"/>
    </location>
</feature>
<comment type="caution">
    <text evidence="4">The sequence shown here is derived from an EMBL/GenBank/DDBJ whole genome shotgun (WGS) entry which is preliminary data.</text>
</comment>
<dbReference type="PROSITE" id="PS51257">
    <property type="entry name" value="PROKAR_LIPOPROTEIN"/>
    <property type="match status" value="1"/>
</dbReference>
<reference evidence="4 5" key="1">
    <citation type="submission" date="2023-11" db="EMBL/GenBank/DDBJ databases">
        <title>Paucibacter sp. nov., isolated from fresh soil in Korea.</title>
        <authorList>
            <person name="Le N.T.T."/>
        </authorList>
    </citation>
    <scope>NUCLEOTIDE SEQUENCE [LARGE SCALE GENOMIC DNA]</scope>
    <source>
        <strain evidence="4 5">R3-3</strain>
    </source>
</reference>
<dbReference type="InterPro" id="IPR004360">
    <property type="entry name" value="Glyas_Fos-R_dOase_dom"/>
</dbReference>
<dbReference type="InterPro" id="IPR018146">
    <property type="entry name" value="Glyoxalase_1_CS"/>
</dbReference>
<keyword evidence="5" id="KW-1185">Reference proteome</keyword>